<dbReference type="Proteomes" id="UP000192257">
    <property type="component" value="Unassembled WGS sequence"/>
</dbReference>
<dbReference type="GO" id="GO:0004174">
    <property type="term" value="F:electron-transferring-flavoprotein dehydrogenase activity"/>
    <property type="evidence" value="ECO:0007669"/>
    <property type="project" value="UniProtKB-UniRule"/>
</dbReference>
<evidence type="ECO:0000256" key="16">
    <source>
        <dbReference type="ARBA" id="ARBA00023136"/>
    </source>
</evidence>
<evidence type="ECO:0000256" key="6">
    <source>
        <dbReference type="ARBA" id="ARBA00022723"/>
    </source>
</evidence>
<evidence type="ECO:0000256" key="4">
    <source>
        <dbReference type="ARBA" id="ARBA00022448"/>
    </source>
</evidence>
<comment type="subcellular location">
    <subcellularLocation>
        <location evidence="2">Mitochondrion inner membrane</location>
    </subcellularLocation>
</comment>
<dbReference type="EC" id="1.5.5.1" evidence="18"/>
<evidence type="ECO:0000256" key="17">
    <source>
        <dbReference type="ARBA" id="ARBA00052682"/>
    </source>
</evidence>
<dbReference type="GO" id="GO:0046872">
    <property type="term" value="F:metal ion binding"/>
    <property type="evidence" value="ECO:0007669"/>
    <property type="project" value="UniProtKB-KW"/>
</dbReference>
<dbReference type="SUPFAM" id="SSF54373">
    <property type="entry name" value="FAD-linked reductases, C-terminal domain"/>
    <property type="match status" value="1"/>
</dbReference>
<keyword evidence="10 18" id="KW-0249">Electron transport</keyword>
<dbReference type="OrthoDB" id="437331at2759"/>
<dbReference type="InterPro" id="IPR036188">
    <property type="entry name" value="FAD/NAD-bd_sf"/>
</dbReference>
<dbReference type="GO" id="GO:0005743">
    <property type="term" value="C:mitochondrial inner membrane"/>
    <property type="evidence" value="ECO:0007669"/>
    <property type="project" value="UniProtKB-SubCell"/>
</dbReference>
<dbReference type="EMBL" id="NBCO01000027">
    <property type="protein sequence ID" value="ORC86565.1"/>
    <property type="molecule type" value="Genomic_DNA"/>
</dbReference>
<dbReference type="VEuPathDB" id="TriTrypDB:TM35_000271550"/>
<dbReference type="PANTHER" id="PTHR10617">
    <property type="entry name" value="ELECTRON TRANSFER FLAVOPROTEIN-UBIQUINONE OXIDOREDUCTASE"/>
    <property type="match status" value="1"/>
</dbReference>
<keyword evidence="13 18" id="KW-0411">Iron-sulfur</keyword>
<keyword evidence="14 18" id="KW-0830">Ubiquinone</keyword>
<comment type="catalytic activity">
    <reaction evidence="17 18">
        <text>a ubiquinone + reduced [electron-transfer flavoprotein] = a ubiquinol + oxidized [electron-transfer flavoprotein] + H(+)</text>
        <dbReference type="Rhea" id="RHEA:24052"/>
        <dbReference type="Rhea" id="RHEA-COMP:9565"/>
        <dbReference type="Rhea" id="RHEA-COMP:9566"/>
        <dbReference type="Rhea" id="RHEA-COMP:10685"/>
        <dbReference type="Rhea" id="RHEA-COMP:10686"/>
        <dbReference type="ChEBI" id="CHEBI:15378"/>
        <dbReference type="ChEBI" id="CHEBI:16389"/>
        <dbReference type="ChEBI" id="CHEBI:17976"/>
        <dbReference type="ChEBI" id="CHEBI:57692"/>
        <dbReference type="ChEBI" id="CHEBI:58307"/>
        <dbReference type="EC" id="1.5.5.1"/>
    </reaction>
</comment>
<dbReference type="STRING" id="67003.A0A1X0NPE8"/>
<organism evidence="21 22">
    <name type="scientific">Trypanosoma theileri</name>
    <dbReference type="NCBI Taxonomy" id="67003"/>
    <lineage>
        <taxon>Eukaryota</taxon>
        <taxon>Discoba</taxon>
        <taxon>Euglenozoa</taxon>
        <taxon>Kinetoplastea</taxon>
        <taxon>Metakinetoplastina</taxon>
        <taxon>Trypanosomatida</taxon>
        <taxon>Trypanosomatidae</taxon>
        <taxon>Trypanosoma</taxon>
    </lineage>
</organism>
<gene>
    <name evidence="21" type="ORF">TM35_000271550</name>
</gene>
<dbReference type="Pfam" id="PF13450">
    <property type="entry name" value="NAD_binding_8"/>
    <property type="match status" value="1"/>
</dbReference>
<dbReference type="Pfam" id="PF05187">
    <property type="entry name" value="Fer4_ETF_QO"/>
    <property type="match status" value="1"/>
</dbReference>
<keyword evidence="8 18" id="KW-0274">FAD</keyword>
<evidence type="ECO:0000256" key="11">
    <source>
        <dbReference type="ARBA" id="ARBA00023002"/>
    </source>
</evidence>
<comment type="similarity">
    <text evidence="3">Belongs to the ETF-QO/FixC family.</text>
</comment>
<comment type="cofactor">
    <cofactor evidence="18">
        <name>[4Fe-4S] cluster</name>
        <dbReference type="ChEBI" id="CHEBI:49883"/>
    </cofactor>
    <text evidence="18">Binds 1 [4Fe-4S] cluster.</text>
</comment>
<dbReference type="AlphaFoldDB" id="A0A1X0NPE8"/>
<evidence type="ECO:0000256" key="9">
    <source>
        <dbReference type="ARBA" id="ARBA00022946"/>
    </source>
</evidence>
<dbReference type="InterPro" id="IPR007859">
    <property type="entry name" value="ETF-QO/FixX_C"/>
</dbReference>
<comment type="cofactor">
    <cofactor evidence="1 18">
        <name>FAD</name>
        <dbReference type="ChEBI" id="CHEBI:57692"/>
    </cofactor>
</comment>
<protein>
    <recommendedName>
        <fullName evidence="18">Electron transfer flavoprotein-ubiquinone oxidoreductase</fullName>
        <shortName evidence="18">ETF-QO</shortName>
        <ecNumber evidence="18">1.5.5.1</ecNumber>
    </recommendedName>
</protein>
<comment type="function">
    <text evidence="18">Accepts electrons from ETF and reduces ubiquinone.</text>
</comment>
<keyword evidence="11 18" id="KW-0560">Oxidoreductase</keyword>
<keyword evidence="7" id="KW-0999">Mitochondrion inner membrane</keyword>
<evidence type="ECO:0000256" key="8">
    <source>
        <dbReference type="ARBA" id="ARBA00022827"/>
    </source>
</evidence>
<keyword evidence="6 18" id="KW-0479">Metal-binding</keyword>
<dbReference type="GO" id="GO:0051539">
    <property type="term" value="F:4 iron, 4 sulfur cluster binding"/>
    <property type="evidence" value="ECO:0007669"/>
    <property type="project" value="UniProtKB-UniRule"/>
</dbReference>
<evidence type="ECO:0000256" key="10">
    <source>
        <dbReference type="ARBA" id="ARBA00022982"/>
    </source>
</evidence>
<dbReference type="SUPFAM" id="SSF51905">
    <property type="entry name" value="FAD/NAD(P)-binding domain"/>
    <property type="match status" value="1"/>
</dbReference>
<dbReference type="PANTHER" id="PTHR10617:SF107">
    <property type="entry name" value="ELECTRON TRANSFER FLAVOPROTEIN-UBIQUINONE OXIDOREDUCTASE, MITOCHONDRIAL"/>
    <property type="match status" value="1"/>
</dbReference>
<feature type="domain" description="ETF-QO/FixX C-terminal" evidence="19">
    <location>
        <begin position="464"/>
        <end position="561"/>
    </location>
</feature>
<evidence type="ECO:0000256" key="14">
    <source>
        <dbReference type="ARBA" id="ARBA00023075"/>
    </source>
</evidence>
<dbReference type="Gene3D" id="3.50.50.60">
    <property type="entry name" value="FAD/NAD(P)-binding domain"/>
    <property type="match status" value="1"/>
</dbReference>
<evidence type="ECO:0000256" key="18">
    <source>
        <dbReference type="RuleBase" id="RU366068"/>
    </source>
</evidence>
<dbReference type="FunFam" id="3.30.70.20:FF:000015">
    <property type="entry name" value="Electron transfer flavoprotein-ubiquinone oxidoreductase"/>
    <property type="match status" value="1"/>
</dbReference>
<evidence type="ECO:0000256" key="2">
    <source>
        <dbReference type="ARBA" id="ARBA00004273"/>
    </source>
</evidence>
<keyword evidence="4 18" id="KW-0813">Transport</keyword>
<evidence type="ECO:0000313" key="22">
    <source>
        <dbReference type="Proteomes" id="UP000192257"/>
    </source>
</evidence>
<proteinExistence type="inferred from homology"/>
<evidence type="ECO:0000256" key="7">
    <source>
        <dbReference type="ARBA" id="ARBA00022792"/>
    </source>
</evidence>
<keyword evidence="5 18" id="KW-0285">Flavoprotein</keyword>
<comment type="caution">
    <text evidence="21">The sequence shown here is derived from an EMBL/GenBank/DDBJ whole genome shotgun (WGS) entry which is preliminary data.</text>
</comment>
<evidence type="ECO:0000256" key="1">
    <source>
        <dbReference type="ARBA" id="ARBA00001974"/>
    </source>
</evidence>
<sequence length="564" mass="62616">MFRRSWRILCAPAERMVEEFDVVIVGGGPSGLAAAIRLKQLAGDAKDDFRVGLVEKGSEIGAHTLSGACIETHALDELLPNWRKADELPVMTAVTSDSFYLLRDQKRYMKSPLLPPTLHNRNAYIMSLGSLCKWMSDQAVELGVELYPGFAAAEPVYDSSGKYVEGVQLNDVGINKKGEKTPQYEPGMIFKAKQTIFAEGCRGSCTKQLEKKFNLRGEKNFQTYGLGIKEVWEVPSKVHRPGTVMHTIGWPVTDKGHHNTYGGSFLYHYGEGLISLGFVVGLDYSNPYIRPYMELQKWKTHELVASQLKEGRPILYGARTLVEGGYTSLPTLHFPGGLLVGDCAGFLNLPKIKGTHTAMKSAMLAAEAIYDDAFAAGKEKRNGVECKSYDDRFHNSWLYPELYAVRNVRQVFARNFFMGVFYTGLTTMITKGKEPITLTHHQPDHKALKPASECTPIDYPKPDNKLTFDLLTNHSRSGTAHNADQPVHLKLKDPSLAEKVNLAVYDGPEGKYCPAKVYEFIDGKLVINAPNCLHCKACDIKDPKQNINWTPPEGGGGPNYSAQM</sequence>
<feature type="domain" description="ETF-QO/FixC ubiquinone-binding" evidence="20">
    <location>
        <begin position="224"/>
        <end position="321"/>
    </location>
</feature>
<dbReference type="Gene3D" id="3.30.9.90">
    <property type="match status" value="1"/>
</dbReference>
<accession>A0A1X0NPE8</accession>
<evidence type="ECO:0000256" key="3">
    <source>
        <dbReference type="ARBA" id="ARBA00006796"/>
    </source>
</evidence>
<dbReference type="PRINTS" id="PR00411">
    <property type="entry name" value="PNDRDTASEI"/>
</dbReference>
<evidence type="ECO:0000259" key="20">
    <source>
        <dbReference type="Pfam" id="PF21162"/>
    </source>
</evidence>
<keyword evidence="15" id="KW-0496">Mitochondrion</keyword>
<dbReference type="GeneID" id="39987828"/>
<dbReference type="SUPFAM" id="SSF54862">
    <property type="entry name" value="4Fe-4S ferredoxins"/>
    <property type="match status" value="1"/>
</dbReference>
<evidence type="ECO:0000256" key="5">
    <source>
        <dbReference type="ARBA" id="ARBA00022630"/>
    </source>
</evidence>
<keyword evidence="16" id="KW-0472">Membrane</keyword>
<evidence type="ECO:0000259" key="19">
    <source>
        <dbReference type="Pfam" id="PF05187"/>
    </source>
</evidence>
<keyword evidence="12 18" id="KW-0408">Iron</keyword>
<keyword evidence="22" id="KW-1185">Reference proteome</keyword>
<evidence type="ECO:0000256" key="13">
    <source>
        <dbReference type="ARBA" id="ARBA00023014"/>
    </source>
</evidence>
<evidence type="ECO:0000256" key="12">
    <source>
        <dbReference type="ARBA" id="ARBA00023004"/>
    </source>
</evidence>
<dbReference type="Pfam" id="PF21162">
    <property type="entry name" value="ETFQO_UQ-bd"/>
    <property type="match status" value="1"/>
</dbReference>
<dbReference type="Gene3D" id="3.30.70.20">
    <property type="match status" value="1"/>
</dbReference>
<dbReference type="InterPro" id="IPR040156">
    <property type="entry name" value="ETF-QO"/>
</dbReference>
<evidence type="ECO:0000313" key="21">
    <source>
        <dbReference type="EMBL" id="ORC86565.1"/>
    </source>
</evidence>
<dbReference type="InterPro" id="IPR049398">
    <property type="entry name" value="ETF-QO/FixC_UQ-bd"/>
</dbReference>
<reference evidence="21 22" key="1">
    <citation type="submission" date="2017-03" db="EMBL/GenBank/DDBJ databases">
        <title>An alternative strategy for trypanosome survival in the mammalian bloodstream revealed through genome and transcriptome analysis of the ubiquitous bovine parasite Trypanosoma (Megatrypanum) theileri.</title>
        <authorList>
            <person name="Kelly S."/>
            <person name="Ivens A."/>
            <person name="Mott A."/>
            <person name="O'Neill E."/>
            <person name="Emms D."/>
            <person name="Macleod O."/>
            <person name="Voorheis P."/>
            <person name="Matthews J."/>
            <person name="Matthews K."/>
            <person name="Carrington M."/>
        </authorList>
    </citation>
    <scope>NUCLEOTIDE SEQUENCE [LARGE SCALE GENOMIC DNA]</scope>
    <source>
        <strain evidence="21">Edinburgh</strain>
    </source>
</reference>
<evidence type="ECO:0000256" key="15">
    <source>
        <dbReference type="ARBA" id="ARBA00023128"/>
    </source>
</evidence>
<dbReference type="RefSeq" id="XP_028880631.1">
    <property type="nucleotide sequence ID" value="XM_029028048.1"/>
</dbReference>
<keyword evidence="9" id="KW-0809">Transit peptide</keyword>
<name>A0A1X0NPE8_9TRYP</name>